<evidence type="ECO:0000313" key="1">
    <source>
        <dbReference type="EMBL" id="CAG9538604.1"/>
    </source>
</evidence>
<reference evidence="1" key="1">
    <citation type="submission" date="2021-09" db="EMBL/GenBank/DDBJ databases">
        <authorList>
            <consortium name="Pathogen Informatics"/>
        </authorList>
    </citation>
    <scope>NUCLEOTIDE SEQUENCE</scope>
</reference>
<sequence length="125" mass="14299">MIIVVDGRVRERWEFTPDVTGPWGYILCCEMGRTNRCFGSLRKGRGDDQFGGDCSSESTKRREAVRHRNTREIRYVTKFGSRPDRTAGCVFHRFSLPWGIVDSKIYRSSSLVSEIIGGLAQKQHL</sequence>
<protein>
    <submittedName>
        <fullName evidence="1">Uncharacterized protein</fullName>
    </submittedName>
</protein>
<dbReference type="Proteomes" id="UP000746747">
    <property type="component" value="Unassembled WGS sequence"/>
</dbReference>
<accession>A0A8J2MA43</accession>
<gene>
    <name evidence="1" type="ORF">CJOHNSTONI_LOCUS8298</name>
</gene>
<dbReference type="EMBL" id="CAKAEH010001681">
    <property type="protein sequence ID" value="CAG9538604.1"/>
    <property type="molecule type" value="Genomic_DNA"/>
</dbReference>
<name>A0A8J2MA43_9BILA</name>
<proteinExistence type="predicted"/>
<organism evidence="1 2">
    <name type="scientific">Cercopithifilaria johnstoni</name>
    <dbReference type="NCBI Taxonomy" id="2874296"/>
    <lineage>
        <taxon>Eukaryota</taxon>
        <taxon>Metazoa</taxon>
        <taxon>Ecdysozoa</taxon>
        <taxon>Nematoda</taxon>
        <taxon>Chromadorea</taxon>
        <taxon>Rhabditida</taxon>
        <taxon>Spirurina</taxon>
        <taxon>Spiruromorpha</taxon>
        <taxon>Filarioidea</taxon>
        <taxon>Onchocercidae</taxon>
        <taxon>Cercopithifilaria</taxon>
    </lineage>
</organism>
<dbReference type="AlphaFoldDB" id="A0A8J2MA43"/>
<evidence type="ECO:0000313" key="2">
    <source>
        <dbReference type="Proteomes" id="UP000746747"/>
    </source>
</evidence>
<keyword evidence="2" id="KW-1185">Reference proteome</keyword>
<comment type="caution">
    <text evidence="1">The sequence shown here is derived from an EMBL/GenBank/DDBJ whole genome shotgun (WGS) entry which is preliminary data.</text>
</comment>